<dbReference type="Proteomes" id="UP000708148">
    <property type="component" value="Unassembled WGS sequence"/>
</dbReference>
<gene>
    <name evidence="1" type="ORF">OSTQU699_LOCUS9520</name>
</gene>
<sequence length="112" mass="12311">MDGDPALAGQLWWPFSSDFVAEQLSVVRAIVLLATTRWLIHSAGMGNVLFSTSSQGVSCAYLGCPRVYYMQAPTQGALHQTMSVCEHLVNDCGKCMLRLCTGLCFHLWHCAE</sequence>
<keyword evidence="2" id="KW-1185">Reference proteome</keyword>
<accession>A0A8S1JE86</accession>
<proteinExistence type="predicted"/>
<evidence type="ECO:0000313" key="1">
    <source>
        <dbReference type="EMBL" id="CAD7704163.1"/>
    </source>
</evidence>
<name>A0A8S1JE86_9CHLO</name>
<comment type="caution">
    <text evidence="1">The sequence shown here is derived from an EMBL/GenBank/DDBJ whole genome shotgun (WGS) entry which is preliminary data.</text>
</comment>
<protein>
    <submittedName>
        <fullName evidence="1">Uncharacterized protein</fullName>
    </submittedName>
</protein>
<dbReference type="AlphaFoldDB" id="A0A8S1JE86"/>
<dbReference type="EMBL" id="CAJHUC010002671">
    <property type="protein sequence ID" value="CAD7704163.1"/>
    <property type="molecule type" value="Genomic_DNA"/>
</dbReference>
<evidence type="ECO:0000313" key="2">
    <source>
        <dbReference type="Proteomes" id="UP000708148"/>
    </source>
</evidence>
<organism evidence="1 2">
    <name type="scientific">Ostreobium quekettii</name>
    <dbReference type="NCBI Taxonomy" id="121088"/>
    <lineage>
        <taxon>Eukaryota</taxon>
        <taxon>Viridiplantae</taxon>
        <taxon>Chlorophyta</taxon>
        <taxon>core chlorophytes</taxon>
        <taxon>Ulvophyceae</taxon>
        <taxon>TCBD clade</taxon>
        <taxon>Bryopsidales</taxon>
        <taxon>Ostreobineae</taxon>
        <taxon>Ostreobiaceae</taxon>
        <taxon>Ostreobium</taxon>
    </lineage>
</organism>
<reference evidence="1" key="1">
    <citation type="submission" date="2020-12" db="EMBL/GenBank/DDBJ databases">
        <authorList>
            <person name="Iha C."/>
        </authorList>
    </citation>
    <scope>NUCLEOTIDE SEQUENCE</scope>
</reference>